<accession>A0A8C4ZIR4</accession>
<sequence>MRGHFSIEWMAKSSLSAEPGSPSTLPGFYYRPRPGTEASSGPAATHGFPSNPSFPTKEAVAETESGFSSGTEEETSGYESEGGRSLSSSTSSSPVALPHSRGLPPPPSPQSRRPRTAFTAEQVHSLERAFKKNAYLGTQDKSELCRKLNLSDKQIRNWFQNRRMKLKRTVQDALAHACQAHAVATQFLHYPDLPGYRPAPYPQFAASPPLQEVQSSVAAQRHLHPSGGGEGAMALPGHLNEAISLIESHHSTVL</sequence>
<dbReference type="GO" id="GO:0060061">
    <property type="term" value="P:Spemann organizer formation"/>
    <property type="evidence" value="ECO:0007669"/>
    <property type="project" value="Ensembl"/>
</dbReference>
<keyword evidence="7" id="KW-1185">Reference proteome</keyword>
<comment type="subcellular location">
    <subcellularLocation>
        <location evidence="1 2 3">Nucleus</location>
    </subcellularLocation>
</comment>
<dbReference type="Pfam" id="PF00046">
    <property type="entry name" value="Homeodomain"/>
    <property type="match status" value="1"/>
</dbReference>
<dbReference type="GO" id="GO:0003677">
    <property type="term" value="F:DNA binding"/>
    <property type="evidence" value="ECO:0007669"/>
    <property type="project" value="UniProtKB-UniRule"/>
</dbReference>
<evidence type="ECO:0000259" key="5">
    <source>
        <dbReference type="PROSITE" id="PS50071"/>
    </source>
</evidence>
<reference evidence="6" key="1">
    <citation type="submission" date="2025-08" db="UniProtKB">
        <authorList>
            <consortium name="Ensembl"/>
        </authorList>
    </citation>
    <scope>IDENTIFICATION</scope>
</reference>
<dbReference type="GO" id="GO:0009953">
    <property type="term" value="P:dorsal/ventral pattern formation"/>
    <property type="evidence" value="ECO:0007669"/>
    <property type="project" value="Ensembl"/>
</dbReference>
<evidence type="ECO:0000256" key="4">
    <source>
        <dbReference type="SAM" id="MobiDB-lite"/>
    </source>
</evidence>
<feature type="domain" description="Homeobox" evidence="5">
    <location>
        <begin position="109"/>
        <end position="169"/>
    </location>
</feature>
<keyword evidence="2 3" id="KW-0238">DNA-binding</keyword>
<dbReference type="CDD" id="cd00086">
    <property type="entry name" value="homeodomain"/>
    <property type="match status" value="1"/>
</dbReference>
<evidence type="ECO:0000313" key="7">
    <source>
        <dbReference type="Proteomes" id="UP000694546"/>
    </source>
</evidence>
<dbReference type="InterPro" id="IPR050848">
    <property type="entry name" value="Homeobox_TF"/>
</dbReference>
<protein>
    <submittedName>
        <fullName evidence="6">Ventrally expressed dharma/bozozok antagonist</fullName>
    </submittedName>
</protein>
<dbReference type="Ensembl" id="ENSGMOT00000015901.2">
    <property type="protein sequence ID" value="ENSGMOP00000015506.2"/>
    <property type="gene ID" value="ENSGMOG00000014449.2"/>
</dbReference>
<dbReference type="GO" id="GO:0042663">
    <property type="term" value="P:regulation of endodermal cell fate specification"/>
    <property type="evidence" value="ECO:0007669"/>
    <property type="project" value="Ensembl"/>
</dbReference>
<dbReference type="InterPro" id="IPR009057">
    <property type="entry name" value="Homeodomain-like_sf"/>
</dbReference>
<dbReference type="AlphaFoldDB" id="A0A8C4ZIR4"/>
<organism evidence="6 7">
    <name type="scientific">Gadus morhua</name>
    <name type="common">Atlantic cod</name>
    <dbReference type="NCBI Taxonomy" id="8049"/>
    <lineage>
        <taxon>Eukaryota</taxon>
        <taxon>Metazoa</taxon>
        <taxon>Chordata</taxon>
        <taxon>Craniata</taxon>
        <taxon>Vertebrata</taxon>
        <taxon>Euteleostomi</taxon>
        <taxon>Actinopterygii</taxon>
        <taxon>Neopterygii</taxon>
        <taxon>Teleostei</taxon>
        <taxon>Neoteleostei</taxon>
        <taxon>Acanthomorphata</taxon>
        <taxon>Zeiogadaria</taxon>
        <taxon>Gadariae</taxon>
        <taxon>Gadiformes</taxon>
        <taxon>Gadoidei</taxon>
        <taxon>Gadidae</taxon>
        <taxon>Gadus</taxon>
    </lineage>
</organism>
<dbReference type="OMA" id="GFYCRQK"/>
<evidence type="ECO:0000256" key="2">
    <source>
        <dbReference type="PROSITE-ProRule" id="PRU00108"/>
    </source>
</evidence>
<dbReference type="SMART" id="SM00389">
    <property type="entry name" value="HOX"/>
    <property type="match status" value="1"/>
</dbReference>
<feature type="compositionally biased region" description="Polar residues" evidence="4">
    <location>
        <begin position="13"/>
        <end position="24"/>
    </location>
</feature>
<reference evidence="6" key="2">
    <citation type="submission" date="2025-09" db="UniProtKB">
        <authorList>
            <consortium name="Ensembl"/>
        </authorList>
    </citation>
    <scope>IDENTIFICATION</scope>
</reference>
<dbReference type="PANTHER" id="PTHR24333">
    <property type="entry name" value="HOMEO BOX HB9 LIKE A-RELATED"/>
    <property type="match status" value="1"/>
</dbReference>
<name>A0A8C4ZIR4_GADMO</name>
<dbReference type="PROSITE" id="PS50071">
    <property type="entry name" value="HOMEOBOX_2"/>
    <property type="match status" value="1"/>
</dbReference>
<dbReference type="PANTHER" id="PTHR24333:SF5">
    <property type="entry name" value="VENT HOMEOBOX"/>
    <property type="match status" value="1"/>
</dbReference>
<keyword evidence="2 3" id="KW-0371">Homeobox</keyword>
<dbReference type="Proteomes" id="UP000694546">
    <property type="component" value="Chromosome 19"/>
</dbReference>
<keyword evidence="2 3" id="KW-0539">Nucleus</keyword>
<evidence type="ECO:0000256" key="3">
    <source>
        <dbReference type="RuleBase" id="RU000682"/>
    </source>
</evidence>
<dbReference type="GO" id="GO:0042661">
    <property type="term" value="P:regulation of mesodermal cell fate specification"/>
    <property type="evidence" value="ECO:0007669"/>
    <property type="project" value="Ensembl"/>
</dbReference>
<evidence type="ECO:0000313" key="6">
    <source>
        <dbReference type="Ensembl" id="ENSGMOP00000015506.2"/>
    </source>
</evidence>
<dbReference type="SUPFAM" id="SSF46689">
    <property type="entry name" value="Homeodomain-like"/>
    <property type="match status" value="1"/>
</dbReference>
<dbReference type="GeneTree" id="ENSGT00940000167350"/>
<dbReference type="GO" id="GO:0005634">
    <property type="term" value="C:nucleus"/>
    <property type="evidence" value="ECO:0007669"/>
    <property type="project" value="UniProtKB-SubCell"/>
</dbReference>
<evidence type="ECO:0000256" key="1">
    <source>
        <dbReference type="ARBA" id="ARBA00004123"/>
    </source>
</evidence>
<dbReference type="GO" id="GO:0036342">
    <property type="term" value="P:post-anal tail morphogenesis"/>
    <property type="evidence" value="ECO:0007669"/>
    <property type="project" value="Ensembl"/>
</dbReference>
<dbReference type="InterPro" id="IPR001356">
    <property type="entry name" value="HD"/>
</dbReference>
<feature type="DNA-binding region" description="Homeobox" evidence="2">
    <location>
        <begin position="111"/>
        <end position="170"/>
    </location>
</feature>
<feature type="compositionally biased region" description="Low complexity" evidence="4">
    <location>
        <begin position="77"/>
        <end position="102"/>
    </location>
</feature>
<proteinExistence type="predicted"/>
<feature type="region of interest" description="Disordered" evidence="4">
    <location>
        <begin position="13"/>
        <end position="117"/>
    </location>
</feature>
<dbReference type="Gene3D" id="1.10.10.60">
    <property type="entry name" value="Homeodomain-like"/>
    <property type="match status" value="1"/>
</dbReference>